<evidence type="ECO:0000256" key="1">
    <source>
        <dbReference type="SAM" id="MobiDB-lite"/>
    </source>
</evidence>
<proteinExistence type="predicted"/>
<dbReference type="AlphaFoldDB" id="A0AAD6X4Z9"/>
<feature type="compositionally biased region" description="Low complexity" evidence="1">
    <location>
        <begin position="1"/>
        <end position="17"/>
    </location>
</feature>
<organism evidence="2 3">
    <name type="scientific">Mycena alexandri</name>
    <dbReference type="NCBI Taxonomy" id="1745969"/>
    <lineage>
        <taxon>Eukaryota</taxon>
        <taxon>Fungi</taxon>
        <taxon>Dikarya</taxon>
        <taxon>Basidiomycota</taxon>
        <taxon>Agaricomycotina</taxon>
        <taxon>Agaricomycetes</taxon>
        <taxon>Agaricomycetidae</taxon>
        <taxon>Agaricales</taxon>
        <taxon>Marasmiineae</taxon>
        <taxon>Mycenaceae</taxon>
        <taxon>Mycena</taxon>
    </lineage>
</organism>
<feature type="region of interest" description="Disordered" evidence="1">
    <location>
        <begin position="1"/>
        <end position="42"/>
    </location>
</feature>
<evidence type="ECO:0000313" key="3">
    <source>
        <dbReference type="Proteomes" id="UP001218188"/>
    </source>
</evidence>
<sequence>MFTDSPSAGPSSSTNSSMLTELLSCADDHPKRGVTESESFSSSNLWFPVQNENVSSSGRQRSTSLENRRRLATQWREKARHTTSSWPHTVYPEPCFAIQFAERARDAHKPVAAGLWRRQACPPDSRARCARQVSPCAFDLSRIRPFASSSMEAEVVRHSAAACGSADRRPPPPSPTAPLHPNTSVSIYFKQPVLNAWKRPSTSLDLWKAQRRGNPYLPLMVSLFNPLRAVMPPSYWKSVNTTTKPFDKVVWNIKKPLPSPALRTKLRSRKDCDVASESYSPKAFLTGKLRHHCRVCGRDSLLKRLLLVHYWAARDDALSLANAGDDDKMAVSFPESVFLRDRHDFDDFDDDPMDDPLVVERHPECYPLRLF</sequence>
<evidence type="ECO:0000313" key="2">
    <source>
        <dbReference type="EMBL" id="KAJ7036862.1"/>
    </source>
</evidence>
<accession>A0AAD6X4Z9</accession>
<reference evidence="2" key="1">
    <citation type="submission" date="2023-03" db="EMBL/GenBank/DDBJ databases">
        <title>Massive genome expansion in bonnet fungi (Mycena s.s.) driven by repeated elements and novel gene families across ecological guilds.</title>
        <authorList>
            <consortium name="Lawrence Berkeley National Laboratory"/>
            <person name="Harder C.B."/>
            <person name="Miyauchi S."/>
            <person name="Viragh M."/>
            <person name="Kuo A."/>
            <person name="Thoen E."/>
            <person name="Andreopoulos B."/>
            <person name="Lu D."/>
            <person name="Skrede I."/>
            <person name="Drula E."/>
            <person name="Henrissat B."/>
            <person name="Morin E."/>
            <person name="Kohler A."/>
            <person name="Barry K."/>
            <person name="LaButti K."/>
            <person name="Morin E."/>
            <person name="Salamov A."/>
            <person name="Lipzen A."/>
            <person name="Mereny Z."/>
            <person name="Hegedus B."/>
            <person name="Baldrian P."/>
            <person name="Stursova M."/>
            <person name="Weitz H."/>
            <person name="Taylor A."/>
            <person name="Grigoriev I.V."/>
            <person name="Nagy L.G."/>
            <person name="Martin F."/>
            <person name="Kauserud H."/>
        </authorList>
    </citation>
    <scope>NUCLEOTIDE SEQUENCE</scope>
    <source>
        <strain evidence="2">CBHHK200</strain>
    </source>
</reference>
<feature type="compositionally biased region" description="Basic and acidic residues" evidence="1">
    <location>
        <begin position="26"/>
        <end position="35"/>
    </location>
</feature>
<comment type="caution">
    <text evidence="2">The sequence shown here is derived from an EMBL/GenBank/DDBJ whole genome shotgun (WGS) entry which is preliminary data.</text>
</comment>
<gene>
    <name evidence="2" type="ORF">C8F04DRAFT_1094622</name>
</gene>
<keyword evidence="3" id="KW-1185">Reference proteome</keyword>
<feature type="region of interest" description="Disordered" evidence="1">
    <location>
        <begin position="162"/>
        <end position="181"/>
    </location>
</feature>
<name>A0AAD6X4Z9_9AGAR</name>
<dbReference type="Proteomes" id="UP001218188">
    <property type="component" value="Unassembled WGS sequence"/>
</dbReference>
<dbReference type="EMBL" id="JARJCM010000041">
    <property type="protein sequence ID" value="KAJ7036862.1"/>
    <property type="molecule type" value="Genomic_DNA"/>
</dbReference>
<protein>
    <submittedName>
        <fullName evidence="2">Uncharacterized protein</fullName>
    </submittedName>
</protein>